<reference evidence="1 2" key="1">
    <citation type="submission" date="2018-05" db="EMBL/GenBank/DDBJ databases">
        <title>Brumimicrobium oceani sp. nov., isolated from coastal sediment.</title>
        <authorList>
            <person name="Kou Y."/>
        </authorList>
    </citation>
    <scope>NUCLEOTIDE SEQUENCE [LARGE SCALE GENOMIC DNA]</scope>
    <source>
        <strain evidence="1 2">C305</strain>
    </source>
</reference>
<name>A0A2U2XFG0_9FLAO</name>
<keyword evidence="2" id="KW-1185">Reference proteome</keyword>
<dbReference type="AlphaFoldDB" id="A0A2U2XFG0"/>
<proteinExistence type="predicted"/>
<comment type="caution">
    <text evidence="1">The sequence shown here is derived from an EMBL/GenBank/DDBJ whole genome shotgun (WGS) entry which is preliminary data.</text>
</comment>
<accession>A0A2U2XFG0</accession>
<evidence type="ECO:0000313" key="2">
    <source>
        <dbReference type="Proteomes" id="UP000245370"/>
    </source>
</evidence>
<organism evidence="1 2">
    <name type="scientific">Brumimicrobium oceani</name>
    <dbReference type="NCBI Taxonomy" id="2100725"/>
    <lineage>
        <taxon>Bacteria</taxon>
        <taxon>Pseudomonadati</taxon>
        <taxon>Bacteroidota</taxon>
        <taxon>Flavobacteriia</taxon>
        <taxon>Flavobacteriales</taxon>
        <taxon>Crocinitomicaceae</taxon>
        <taxon>Brumimicrobium</taxon>
    </lineage>
</organism>
<sequence length="208" mass="24643">MKEKRKEVLNFVFMTKEQAQLFFPYSPGDDLEDLWEQRLFEQKQFFLMRPPIHLVWKSKLKKLEQEYIAFLTLTHQEKESLKPKGNTGISLSFPNDFLSAFNQFHKERNAHKSELLKAQNYPDLVEATENWLQTELSFATYWKLEATALNDIEVIRSKEPDPMELLEELKNTQNLINSSLISDLKQNYNILSENMKKEVKRLTLLSKI</sequence>
<dbReference type="Proteomes" id="UP000245370">
    <property type="component" value="Unassembled WGS sequence"/>
</dbReference>
<reference evidence="1 2" key="2">
    <citation type="submission" date="2018-05" db="EMBL/GenBank/DDBJ databases">
        <authorList>
            <person name="Lanie J.A."/>
            <person name="Ng W.-L."/>
            <person name="Kazmierczak K.M."/>
            <person name="Andrzejewski T.M."/>
            <person name="Davidsen T.M."/>
            <person name="Wayne K.J."/>
            <person name="Tettelin H."/>
            <person name="Glass J.I."/>
            <person name="Rusch D."/>
            <person name="Podicherti R."/>
            <person name="Tsui H.-C.T."/>
            <person name="Winkler M.E."/>
        </authorList>
    </citation>
    <scope>NUCLEOTIDE SEQUENCE [LARGE SCALE GENOMIC DNA]</scope>
    <source>
        <strain evidence="1 2">C305</strain>
    </source>
</reference>
<dbReference type="EMBL" id="QFRJ01000002">
    <property type="protein sequence ID" value="PWH86534.1"/>
    <property type="molecule type" value="Genomic_DNA"/>
</dbReference>
<evidence type="ECO:0000313" key="1">
    <source>
        <dbReference type="EMBL" id="PWH86534.1"/>
    </source>
</evidence>
<gene>
    <name evidence="1" type="ORF">DIT68_04670</name>
</gene>
<protein>
    <submittedName>
        <fullName evidence="1">Uncharacterized protein</fullName>
    </submittedName>
</protein>